<dbReference type="EMBL" id="CM051395">
    <property type="protein sequence ID" value="KAJ4725747.1"/>
    <property type="molecule type" value="Genomic_DNA"/>
</dbReference>
<protein>
    <submittedName>
        <fullName evidence="1">Low-temperature-induced protein</fullName>
    </submittedName>
</protein>
<evidence type="ECO:0000313" key="1">
    <source>
        <dbReference type="EMBL" id="KAJ4725747.1"/>
    </source>
</evidence>
<keyword evidence="2" id="KW-1185">Reference proteome</keyword>
<sequence>MKSPQYSRFGTLAQLDGLQKYGDNPRSPTTPTIEHLMGVEASRWSPHSSPTLRRDHDPEEDHTPNKKSVLTKVKEKARKLRHSLSGKKKHYEEDNTTPSWGVTLEDDEDEEEDAEYLGAPMYESELAPEGYREHARQHPRAIPVISDKHVLASSVNSGAGQENENPPTPNKTLTETVTEKLSPAYATVSDATQAIASKIQDLTVSSLADPGTDKHKNLDANKQASLPTLKLSTPETDKRTSPTGQVTDKGVSVKEYIKNKLEPGEDDKALSKVITDAMSPRKSPREVGVMDKMKEAVTAFLWNEEPSQSSMTHSPKNASTSIPVSTNAHEVAVDEEKSHGKVLQPN</sequence>
<dbReference type="Proteomes" id="UP001164539">
    <property type="component" value="Chromosome 2"/>
</dbReference>
<gene>
    <name evidence="1" type="ORF">OWV82_004568</name>
</gene>
<evidence type="ECO:0000313" key="2">
    <source>
        <dbReference type="Proteomes" id="UP001164539"/>
    </source>
</evidence>
<proteinExistence type="predicted"/>
<comment type="caution">
    <text evidence="1">The sequence shown here is derived from an EMBL/GenBank/DDBJ whole genome shotgun (WGS) entry which is preliminary data.</text>
</comment>
<name>A0ACC1YRA8_MELAZ</name>
<organism evidence="1 2">
    <name type="scientific">Melia azedarach</name>
    <name type="common">Chinaberry tree</name>
    <dbReference type="NCBI Taxonomy" id="155640"/>
    <lineage>
        <taxon>Eukaryota</taxon>
        <taxon>Viridiplantae</taxon>
        <taxon>Streptophyta</taxon>
        <taxon>Embryophyta</taxon>
        <taxon>Tracheophyta</taxon>
        <taxon>Spermatophyta</taxon>
        <taxon>Magnoliopsida</taxon>
        <taxon>eudicotyledons</taxon>
        <taxon>Gunneridae</taxon>
        <taxon>Pentapetalae</taxon>
        <taxon>rosids</taxon>
        <taxon>malvids</taxon>
        <taxon>Sapindales</taxon>
        <taxon>Meliaceae</taxon>
        <taxon>Melia</taxon>
    </lineage>
</organism>
<accession>A0ACC1YRA8</accession>
<reference evidence="1 2" key="1">
    <citation type="journal article" date="2023" name="Science">
        <title>Complex scaffold remodeling in plant triterpene biosynthesis.</title>
        <authorList>
            <person name="De La Pena R."/>
            <person name="Hodgson H."/>
            <person name="Liu J.C."/>
            <person name="Stephenson M.J."/>
            <person name="Martin A.C."/>
            <person name="Owen C."/>
            <person name="Harkess A."/>
            <person name="Leebens-Mack J."/>
            <person name="Jimenez L.E."/>
            <person name="Osbourn A."/>
            <person name="Sattely E.S."/>
        </authorList>
    </citation>
    <scope>NUCLEOTIDE SEQUENCE [LARGE SCALE GENOMIC DNA]</scope>
    <source>
        <strain evidence="2">cv. JPN11</strain>
        <tissue evidence="1">Leaf</tissue>
    </source>
</reference>